<evidence type="ECO:0000313" key="14">
    <source>
        <dbReference type="Proteomes" id="UP000571582"/>
    </source>
</evidence>
<proteinExistence type="inferred from homology"/>
<protein>
    <submittedName>
        <fullName evidence="13">NUSAP protein</fullName>
    </submittedName>
</protein>
<dbReference type="GO" id="GO:0005730">
    <property type="term" value="C:nucleolus"/>
    <property type="evidence" value="ECO:0007669"/>
    <property type="project" value="TreeGrafter"/>
</dbReference>
<comment type="similarity">
    <text evidence="3">Belongs to the NUSAP family.</text>
</comment>
<keyword evidence="10" id="KW-0539">Nucleus</keyword>
<evidence type="ECO:0000256" key="9">
    <source>
        <dbReference type="ARBA" id="ARBA00023212"/>
    </source>
</evidence>
<evidence type="ECO:0000256" key="6">
    <source>
        <dbReference type="ARBA" id="ARBA00022701"/>
    </source>
</evidence>
<feature type="region of interest" description="Disordered" evidence="12">
    <location>
        <begin position="246"/>
        <end position="274"/>
    </location>
</feature>
<keyword evidence="9" id="KW-0206">Cytoskeleton</keyword>
<feature type="region of interest" description="Disordered" evidence="12">
    <location>
        <begin position="413"/>
        <end position="462"/>
    </location>
</feature>
<comment type="caution">
    <text evidence="13">The sequence shown here is derived from an EMBL/GenBank/DDBJ whole genome shotgun (WGS) entry which is preliminary data.</text>
</comment>
<feature type="compositionally biased region" description="Basic and acidic residues" evidence="12">
    <location>
        <begin position="423"/>
        <end position="446"/>
    </location>
</feature>
<dbReference type="GO" id="GO:0005874">
    <property type="term" value="C:microtubule"/>
    <property type="evidence" value="ECO:0007669"/>
    <property type="project" value="UniProtKB-KW"/>
</dbReference>
<dbReference type="GO" id="GO:0040001">
    <property type="term" value="P:establishment of mitotic spindle localization"/>
    <property type="evidence" value="ECO:0007669"/>
    <property type="project" value="InterPro"/>
</dbReference>
<feature type="compositionally biased region" description="Basic and acidic residues" evidence="12">
    <location>
        <begin position="113"/>
        <end position="134"/>
    </location>
</feature>
<dbReference type="GO" id="GO:0000281">
    <property type="term" value="P:mitotic cytokinesis"/>
    <property type="evidence" value="ECO:0007669"/>
    <property type="project" value="InterPro"/>
</dbReference>
<sequence>MALASLQPLEALKYAELQRIAKAAGLRANLRADKLLESLKQHFEGTKEESENMGPVKSASSSIKLDELSNQEEVMSDSVCFITKRRSKDKKTTRKKRNSHEETNSSEENPVLSDEKQVHSEMKENEVPQDEQKKGQKVLQIKNQITEERAVENPGMGAGQKKRTDKTSAKGRGEQRNAHAAGGKIPLRVGRASRSAKTGMTATTPNFKKLHEAQFKKMESIADYIERKKKLNENCSAVKKQASGKRFLFSPNPERGRFSNTCTPSNFRRSPRSSLNAANRSILSQKSSFHPSVLSTSKMNVRFSEATKDNEHKRSLTKTPSRMSPYVEEICTPDTQKSCKLINQKNSKGNARNNDLTASKVLTPFKFGAQSAEPTSSKKTFDLKASLSRPLRYQPHKGRLKPWGEFKENAALSKSGGSSICSHKKDYKQPHLQTREDRRETLEQDRKKKKAHTLGKRRGLSA</sequence>
<dbReference type="GO" id="GO:0072686">
    <property type="term" value="C:mitotic spindle"/>
    <property type="evidence" value="ECO:0007669"/>
    <property type="project" value="TreeGrafter"/>
</dbReference>
<keyword evidence="14" id="KW-1185">Reference proteome</keyword>
<evidence type="ECO:0000256" key="3">
    <source>
        <dbReference type="ARBA" id="ARBA00009702"/>
    </source>
</evidence>
<keyword evidence="7" id="KW-0498">Mitosis</keyword>
<dbReference type="AlphaFoldDB" id="A0A7L2BV27"/>
<evidence type="ECO:0000256" key="1">
    <source>
        <dbReference type="ARBA" id="ARBA00004123"/>
    </source>
</evidence>
<accession>A0A7L2BV27</accession>
<evidence type="ECO:0000256" key="11">
    <source>
        <dbReference type="ARBA" id="ARBA00023306"/>
    </source>
</evidence>
<organism evidence="13 14">
    <name type="scientific">Alaudala cheleensis</name>
    <name type="common">Asian short-toed lark</name>
    <dbReference type="NCBI Taxonomy" id="670337"/>
    <lineage>
        <taxon>Eukaryota</taxon>
        <taxon>Metazoa</taxon>
        <taxon>Chordata</taxon>
        <taxon>Craniata</taxon>
        <taxon>Vertebrata</taxon>
        <taxon>Euteleostomi</taxon>
        <taxon>Archelosauria</taxon>
        <taxon>Archosauria</taxon>
        <taxon>Dinosauria</taxon>
        <taxon>Saurischia</taxon>
        <taxon>Theropoda</taxon>
        <taxon>Coelurosauria</taxon>
        <taxon>Aves</taxon>
        <taxon>Neognathae</taxon>
        <taxon>Neoaves</taxon>
        <taxon>Telluraves</taxon>
        <taxon>Australaves</taxon>
        <taxon>Passeriformes</taxon>
        <taxon>Sylvioidea</taxon>
        <taxon>Alaudidae</taxon>
        <taxon>Alaudala</taxon>
    </lineage>
</organism>
<dbReference type="GO" id="GO:0007076">
    <property type="term" value="P:mitotic chromosome condensation"/>
    <property type="evidence" value="ECO:0007669"/>
    <property type="project" value="TreeGrafter"/>
</dbReference>
<keyword evidence="4" id="KW-0963">Cytoplasm</keyword>
<feature type="compositionally biased region" description="Polar residues" evidence="12">
    <location>
        <begin position="258"/>
        <end position="274"/>
    </location>
</feature>
<evidence type="ECO:0000256" key="2">
    <source>
        <dbReference type="ARBA" id="ARBA00004186"/>
    </source>
</evidence>
<feature type="compositionally biased region" description="Basic residues" evidence="12">
    <location>
        <begin position="86"/>
        <end position="98"/>
    </location>
</feature>
<evidence type="ECO:0000256" key="12">
    <source>
        <dbReference type="SAM" id="MobiDB-lite"/>
    </source>
</evidence>
<feature type="non-terminal residue" evidence="13">
    <location>
        <position position="462"/>
    </location>
</feature>
<dbReference type="GO" id="GO:0008017">
    <property type="term" value="F:microtubule binding"/>
    <property type="evidence" value="ECO:0007669"/>
    <property type="project" value="TreeGrafter"/>
</dbReference>
<evidence type="ECO:0000256" key="4">
    <source>
        <dbReference type="ARBA" id="ARBA00022490"/>
    </source>
</evidence>
<feature type="non-terminal residue" evidence="13">
    <location>
        <position position="1"/>
    </location>
</feature>
<feature type="region of interest" description="Disordered" evidence="12">
    <location>
        <begin position="86"/>
        <end position="205"/>
    </location>
</feature>
<feature type="compositionally biased region" description="Basic residues" evidence="12">
    <location>
        <begin position="447"/>
        <end position="462"/>
    </location>
</feature>
<dbReference type="PANTHER" id="PTHR15874:SF1">
    <property type="entry name" value="NUCLEOLAR AND SPINDLE-ASSOCIATED PROTEIN 1"/>
    <property type="match status" value="1"/>
</dbReference>
<dbReference type="InterPro" id="IPR026756">
    <property type="entry name" value="NuSAP"/>
</dbReference>
<dbReference type="PANTHER" id="PTHR15874">
    <property type="entry name" value="NUCLEOLAR AND SPINDLE-ASSOCIATED PROTEIN 1"/>
    <property type="match status" value="1"/>
</dbReference>
<keyword evidence="11" id="KW-0131">Cell cycle</keyword>
<reference evidence="13 14" key="1">
    <citation type="submission" date="2019-09" db="EMBL/GenBank/DDBJ databases">
        <title>Bird 10,000 Genomes (B10K) Project - Family phase.</title>
        <authorList>
            <person name="Zhang G."/>
        </authorList>
    </citation>
    <scope>NUCLEOTIDE SEQUENCE [LARGE SCALE GENOMIC DNA]</scope>
    <source>
        <strain evidence="13">B10K-DU-001-15</strain>
        <tissue evidence="13">Muscle</tissue>
    </source>
</reference>
<evidence type="ECO:0000256" key="5">
    <source>
        <dbReference type="ARBA" id="ARBA00022618"/>
    </source>
</evidence>
<feature type="compositionally biased region" description="Polar residues" evidence="12">
    <location>
        <begin position="195"/>
        <end position="205"/>
    </location>
</feature>
<evidence type="ECO:0000313" key="13">
    <source>
        <dbReference type="EMBL" id="NXQ28006.1"/>
    </source>
</evidence>
<comment type="subcellular location">
    <subcellularLocation>
        <location evidence="2">Cytoplasm</location>
        <location evidence="2">Cytoskeleton</location>
        <location evidence="2">Spindle</location>
    </subcellularLocation>
    <subcellularLocation>
        <location evidence="1">Nucleus</location>
    </subcellularLocation>
</comment>
<evidence type="ECO:0000256" key="7">
    <source>
        <dbReference type="ARBA" id="ARBA00022776"/>
    </source>
</evidence>
<keyword evidence="8" id="KW-0238">DNA-binding</keyword>
<dbReference type="Pfam" id="PF16006">
    <property type="entry name" value="NUSAP"/>
    <property type="match status" value="1"/>
</dbReference>
<feature type="compositionally biased region" description="Basic and acidic residues" evidence="12">
    <location>
        <begin position="165"/>
        <end position="177"/>
    </location>
</feature>
<dbReference type="GO" id="GO:0003677">
    <property type="term" value="F:DNA binding"/>
    <property type="evidence" value="ECO:0007669"/>
    <property type="project" value="UniProtKB-KW"/>
</dbReference>
<keyword evidence="6" id="KW-0493">Microtubule</keyword>
<name>A0A7L2BV27_9PASS</name>
<keyword evidence="5" id="KW-0132">Cell division</keyword>
<dbReference type="Proteomes" id="UP000571582">
    <property type="component" value="Unassembled WGS sequence"/>
</dbReference>
<gene>
    <name evidence="13" type="primary">Nusap1</name>
    <name evidence="13" type="ORF">ALACHE_R14150</name>
</gene>
<evidence type="ECO:0000256" key="8">
    <source>
        <dbReference type="ARBA" id="ARBA00023125"/>
    </source>
</evidence>
<dbReference type="EMBL" id="VWYE01010173">
    <property type="protein sequence ID" value="NXQ28006.1"/>
    <property type="molecule type" value="Genomic_DNA"/>
</dbReference>
<evidence type="ECO:0000256" key="10">
    <source>
        <dbReference type="ARBA" id="ARBA00023242"/>
    </source>
</evidence>